<keyword evidence="2" id="KW-1185">Reference proteome</keyword>
<gene>
    <name evidence="1" type="ORF">THAOC_33408</name>
</gene>
<dbReference type="EMBL" id="AGNL01046569">
    <property type="protein sequence ID" value="EJK47848.1"/>
    <property type="molecule type" value="Genomic_DNA"/>
</dbReference>
<protein>
    <submittedName>
        <fullName evidence="1">Uncharacterized protein</fullName>
    </submittedName>
</protein>
<sequence length="131" mass="15455">METCIILSVRPTKSDRNPFWREEPGGARSSLTPSYISRKDFSLRVRASTSYPHTRRPCDENGNKYKTNTYLQIQFVIQYNTIQYNTIQYNTIQYNTIQYNTIQYNTIQYNTIQHNTTQHNNNNNNTINSNS</sequence>
<evidence type="ECO:0000313" key="1">
    <source>
        <dbReference type="EMBL" id="EJK47848.1"/>
    </source>
</evidence>
<dbReference type="OrthoDB" id="8124023at2759"/>
<proteinExistence type="predicted"/>
<comment type="caution">
    <text evidence="1">The sequence shown here is derived from an EMBL/GenBank/DDBJ whole genome shotgun (WGS) entry which is preliminary data.</text>
</comment>
<dbReference type="Proteomes" id="UP000266841">
    <property type="component" value="Unassembled WGS sequence"/>
</dbReference>
<accession>K0R479</accession>
<dbReference type="AlphaFoldDB" id="K0R479"/>
<evidence type="ECO:0000313" key="2">
    <source>
        <dbReference type="Proteomes" id="UP000266841"/>
    </source>
</evidence>
<name>K0R479_THAOC</name>
<reference evidence="1 2" key="1">
    <citation type="journal article" date="2012" name="Genome Biol.">
        <title>Genome and low-iron response of an oceanic diatom adapted to chronic iron limitation.</title>
        <authorList>
            <person name="Lommer M."/>
            <person name="Specht M."/>
            <person name="Roy A.S."/>
            <person name="Kraemer L."/>
            <person name="Andreson R."/>
            <person name="Gutowska M.A."/>
            <person name="Wolf J."/>
            <person name="Bergner S.V."/>
            <person name="Schilhabel M.B."/>
            <person name="Klostermeier U.C."/>
            <person name="Beiko R.G."/>
            <person name="Rosenstiel P."/>
            <person name="Hippler M."/>
            <person name="Laroche J."/>
        </authorList>
    </citation>
    <scope>NUCLEOTIDE SEQUENCE [LARGE SCALE GENOMIC DNA]</scope>
    <source>
        <strain evidence="1 2">CCMP1005</strain>
    </source>
</reference>
<organism evidence="1 2">
    <name type="scientific">Thalassiosira oceanica</name>
    <name type="common">Marine diatom</name>
    <dbReference type="NCBI Taxonomy" id="159749"/>
    <lineage>
        <taxon>Eukaryota</taxon>
        <taxon>Sar</taxon>
        <taxon>Stramenopiles</taxon>
        <taxon>Ochrophyta</taxon>
        <taxon>Bacillariophyta</taxon>
        <taxon>Coscinodiscophyceae</taxon>
        <taxon>Thalassiosirophycidae</taxon>
        <taxon>Thalassiosirales</taxon>
        <taxon>Thalassiosiraceae</taxon>
        <taxon>Thalassiosira</taxon>
    </lineage>
</organism>